<dbReference type="EMBL" id="VWPK01000017">
    <property type="protein sequence ID" value="KAA5611887.1"/>
    <property type="molecule type" value="Genomic_DNA"/>
</dbReference>
<dbReference type="RefSeq" id="WP_150041178.1">
    <property type="nucleotide sequence ID" value="NZ_OW485605.1"/>
</dbReference>
<gene>
    <name evidence="1" type="ORF">F1189_12710</name>
</gene>
<accession>A0A5M6IVL3</accession>
<dbReference type="Proteomes" id="UP000325255">
    <property type="component" value="Unassembled WGS sequence"/>
</dbReference>
<evidence type="ECO:0000313" key="1">
    <source>
        <dbReference type="EMBL" id="KAA5611887.1"/>
    </source>
</evidence>
<reference evidence="1 2" key="1">
    <citation type="submission" date="2019-09" db="EMBL/GenBank/DDBJ databases">
        <title>Genome sequence of Rhodovastum atsumiense, a diverse member of the Acetobacteraceae family of non-sulfur purple photosynthetic bacteria.</title>
        <authorList>
            <person name="Meyer T."/>
            <person name="Kyndt J."/>
        </authorList>
    </citation>
    <scope>NUCLEOTIDE SEQUENCE [LARGE SCALE GENOMIC DNA]</scope>
    <source>
        <strain evidence="1 2">DSM 21279</strain>
    </source>
</reference>
<protein>
    <submittedName>
        <fullName evidence="1">Uncharacterized protein</fullName>
    </submittedName>
</protein>
<organism evidence="1 2">
    <name type="scientific">Rhodovastum atsumiense</name>
    <dbReference type="NCBI Taxonomy" id="504468"/>
    <lineage>
        <taxon>Bacteria</taxon>
        <taxon>Pseudomonadati</taxon>
        <taxon>Pseudomonadota</taxon>
        <taxon>Alphaproteobacteria</taxon>
        <taxon>Acetobacterales</taxon>
        <taxon>Acetobacteraceae</taxon>
        <taxon>Rhodovastum</taxon>
    </lineage>
</organism>
<dbReference type="AlphaFoldDB" id="A0A5M6IVL3"/>
<keyword evidence="2" id="KW-1185">Reference proteome</keyword>
<name>A0A5M6IVL3_9PROT</name>
<comment type="caution">
    <text evidence="1">The sequence shown here is derived from an EMBL/GenBank/DDBJ whole genome shotgun (WGS) entry which is preliminary data.</text>
</comment>
<proteinExistence type="predicted"/>
<sequence length="408" mass="41951">MKIWAPKEILKAADLNGNFAELKNWMASLVASKADNTALAKKADLDATGKVPLAQLPDTLATDSEVSAAIAAATSGLATGGDLTAGLATKADVQAVNTGLASKADAATTTAVLAKKADLNTNGVVPDSELPSNIVRATDLATALANIDLSKKADLNASGIVPYSELPPDLVKQADMETALAHIASGPATSPRPPLSAFTQSGWRAGSVLADGVPGVGPLRLINPSPSSGGFFAGLLKVSRDFGGSAFYWKPGGDFYLVASVRARIPANCGSIGICLFGPSGNFSGCGANSNGIIHVLGGNSETSGSIGNDSDNGKLPNSAAWVGGVYWLRISYHVSTNTWANDYSYDGVHWAQMWASDASYVLGPNTYPVGYGLCLLNGRGGTWADADVFTFDPIPDPTGVYNRNIAS</sequence>
<evidence type="ECO:0000313" key="2">
    <source>
        <dbReference type="Proteomes" id="UP000325255"/>
    </source>
</evidence>